<evidence type="ECO:0000313" key="1">
    <source>
        <dbReference type="EMBL" id="QYX31414.1"/>
    </source>
</evidence>
<sequence length="312" mass="34420">MRYSLVNRVRGIFLGALLGEILATQNVSDLGEIAILGSKSLIALGRLDTEDWLKRYQSYQKASGDLETETTGTAGGKWGKMILATLPVAIFFHEDPVKLKYNLRQLLQIWDANPVVIDAALVLGYAIAKSLTETLDPFTLIPETIDFLGESKTSIPQKLVKVNNLLEQGSGLAQAQTEFSKQDKFSNNIALAFYCFLSTLEDFRLTVLRAKSNLREQNSWCCALTGALSGVYNSIEGIPVNWQVVLSAFNQPVWGMSSGSVMLELADELVAVWSGAYNISPNIKELTKEGCKINWELVPLSVFAAPRVIRPR</sequence>
<accession>A0ABX8WYD9</accession>
<gene>
    <name evidence="1" type="ORF">K2F26_21825</name>
</gene>
<protein>
    <submittedName>
        <fullName evidence="1">ADP-ribosylglycohydrolase family protein</fullName>
    </submittedName>
</protein>
<dbReference type="Gene3D" id="1.10.4080.10">
    <property type="entry name" value="ADP-ribosylation/Crystallin J1"/>
    <property type="match status" value="1"/>
</dbReference>
<name>A0ABX8WYD9_9CYAN</name>
<dbReference type="SUPFAM" id="SSF101478">
    <property type="entry name" value="ADP-ribosylglycohydrolase"/>
    <property type="match status" value="1"/>
</dbReference>
<dbReference type="EMBL" id="CP080598">
    <property type="protein sequence ID" value="QYX31414.1"/>
    <property type="molecule type" value="Genomic_DNA"/>
</dbReference>
<dbReference type="InterPro" id="IPR036705">
    <property type="entry name" value="Ribosyl_crysJ1_sf"/>
</dbReference>
<dbReference type="RefSeq" id="WP_220609462.1">
    <property type="nucleotide sequence ID" value="NZ_CP080598.1"/>
</dbReference>
<dbReference type="InterPro" id="IPR005502">
    <property type="entry name" value="Ribosyl_crysJ1"/>
</dbReference>
<reference evidence="1 2" key="1">
    <citation type="journal article" date="2022" name="J. Am. Chem. Soc.">
        <title>Biosynthesis of Guanitoxin Enables Global Environmental Detection in Freshwater Cyanobacteria.</title>
        <authorList>
            <person name="Lima S.T."/>
            <person name="Fallon T.R."/>
            <person name="Cordoza J.L."/>
            <person name="Chekan J.R."/>
            <person name="Delbaje E."/>
            <person name="Hopiavuori A.R."/>
            <person name="Alvarenga D.O."/>
            <person name="Wood S.M."/>
            <person name="Luhavaya H."/>
            <person name="Baumgartner J.T."/>
            <person name="Dorr F.A."/>
            <person name="Etchegaray A."/>
            <person name="Pinto E."/>
            <person name="McKinnie S.M.K."/>
            <person name="Fiore M.F."/>
            <person name="Moore B.S."/>
        </authorList>
    </citation>
    <scope>NUCLEOTIDE SEQUENCE [LARGE SCALE GENOMIC DNA]</scope>
    <source>
        <strain evidence="1 2">ITEP-024</strain>
    </source>
</reference>
<evidence type="ECO:0000313" key="2">
    <source>
        <dbReference type="Proteomes" id="UP000826540"/>
    </source>
</evidence>
<dbReference type="Pfam" id="PF03747">
    <property type="entry name" value="ADP_ribosyl_GH"/>
    <property type="match status" value="1"/>
</dbReference>
<proteinExistence type="predicted"/>
<organism evidence="1 2">
    <name type="scientific">Sphaerospermopsis torques-reginae ITEP-024</name>
    <dbReference type="NCBI Taxonomy" id="984208"/>
    <lineage>
        <taxon>Bacteria</taxon>
        <taxon>Bacillati</taxon>
        <taxon>Cyanobacteriota</taxon>
        <taxon>Cyanophyceae</taxon>
        <taxon>Nostocales</taxon>
        <taxon>Aphanizomenonaceae</taxon>
        <taxon>Sphaerospermopsis</taxon>
        <taxon>Sphaerospermopsis torques-reginae</taxon>
    </lineage>
</organism>
<keyword evidence="2" id="KW-1185">Reference proteome</keyword>
<dbReference type="Proteomes" id="UP000826540">
    <property type="component" value="Chromosome"/>
</dbReference>